<evidence type="ECO:0000313" key="1">
    <source>
        <dbReference type="EMBL" id="KKP86217.1"/>
    </source>
</evidence>
<gene>
    <name evidence="1" type="ORF">UR89_C0029G0002</name>
</gene>
<comment type="caution">
    <text evidence="1">The sequence shown here is derived from an EMBL/GenBank/DDBJ whole genome shotgun (WGS) entry which is preliminary data.</text>
</comment>
<proteinExistence type="predicted"/>
<dbReference type="EMBL" id="LBQX01000029">
    <property type="protein sequence ID" value="KKP86217.1"/>
    <property type="molecule type" value="Genomic_DNA"/>
</dbReference>
<sequence length="71" mass="8404">MKIFMKTRRCQVEKMKLKKETILELGQILKDEFNYDLKGKDLEKFAHSLTGYFDLILKASSRVRKSSSEPY</sequence>
<accession>A0A0G0G3C0</accession>
<protein>
    <submittedName>
        <fullName evidence="1">Uncharacterized protein</fullName>
    </submittedName>
</protein>
<organism evidence="1 2">
    <name type="scientific">Candidatus Roizmanbacteria bacterium GW2011_GWA2_35_8</name>
    <dbReference type="NCBI Taxonomy" id="1618479"/>
    <lineage>
        <taxon>Bacteria</taxon>
        <taxon>Candidatus Roizmaniibacteriota</taxon>
    </lineage>
</organism>
<dbReference type="AlphaFoldDB" id="A0A0G0G3C0"/>
<evidence type="ECO:0000313" key="2">
    <source>
        <dbReference type="Proteomes" id="UP000034536"/>
    </source>
</evidence>
<reference evidence="1 2" key="1">
    <citation type="journal article" date="2015" name="Nature">
        <title>rRNA introns, odd ribosomes, and small enigmatic genomes across a large radiation of phyla.</title>
        <authorList>
            <person name="Brown C.T."/>
            <person name="Hug L.A."/>
            <person name="Thomas B.C."/>
            <person name="Sharon I."/>
            <person name="Castelle C.J."/>
            <person name="Singh A."/>
            <person name="Wilkins M.J."/>
            <person name="Williams K.H."/>
            <person name="Banfield J.F."/>
        </authorList>
    </citation>
    <scope>NUCLEOTIDE SEQUENCE [LARGE SCALE GENOMIC DNA]</scope>
</reference>
<name>A0A0G0G3C0_9BACT</name>
<dbReference type="Proteomes" id="UP000034536">
    <property type="component" value="Unassembled WGS sequence"/>
</dbReference>